<organism evidence="1 2">
    <name type="scientific">Panicum virgatum</name>
    <name type="common">Blackwell switchgrass</name>
    <dbReference type="NCBI Taxonomy" id="38727"/>
    <lineage>
        <taxon>Eukaryota</taxon>
        <taxon>Viridiplantae</taxon>
        <taxon>Streptophyta</taxon>
        <taxon>Embryophyta</taxon>
        <taxon>Tracheophyta</taxon>
        <taxon>Spermatophyta</taxon>
        <taxon>Magnoliopsida</taxon>
        <taxon>Liliopsida</taxon>
        <taxon>Poales</taxon>
        <taxon>Poaceae</taxon>
        <taxon>PACMAD clade</taxon>
        <taxon>Panicoideae</taxon>
        <taxon>Panicodae</taxon>
        <taxon>Paniceae</taxon>
        <taxon>Panicinae</taxon>
        <taxon>Panicum</taxon>
        <taxon>Panicum sect. Hiantes</taxon>
    </lineage>
</organism>
<protein>
    <submittedName>
        <fullName evidence="1">Uncharacterized protein</fullName>
    </submittedName>
</protein>
<evidence type="ECO:0000313" key="1">
    <source>
        <dbReference type="EMBL" id="KAG2557228.1"/>
    </source>
</evidence>
<dbReference type="InterPro" id="IPR032675">
    <property type="entry name" value="LRR_dom_sf"/>
</dbReference>
<accession>A0A8T0P8B3</accession>
<dbReference type="Gene3D" id="3.80.10.10">
    <property type="entry name" value="Ribonuclease Inhibitor"/>
    <property type="match status" value="1"/>
</dbReference>
<comment type="caution">
    <text evidence="1">The sequence shown here is derived from an EMBL/GenBank/DDBJ whole genome shotgun (WGS) entry which is preliminary data.</text>
</comment>
<dbReference type="PANTHER" id="PTHR36766">
    <property type="entry name" value="PLANT BROAD-SPECTRUM MILDEW RESISTANCE PROTEIN RPW8"/>
    <property type="match status" value="1"/>
</dbReference>
<keyword evidence="2" id="KW-1185">Reference proteome</keyword>
<evidence type="ECO:0000313" key="2">
    <source>
        <dbReference type="Proteomes" id="UP000823388"/>
    </source>
</evidence>
<name>A0A8T0P8B3_PANVG</name>
<dbReference type="Proteomes" id="UP000823388">
    <property type="component" value="Chromosome 8N"/>
</dbReference>
<gene>
    <name evidence="1" type="ORF">PVAP13_8NG243600</name>
</gene>
<dbReference type="SUPFAM" id="SSF52047">
    <property type="entry name" value="RNI-like"/>
    <property type="match status" value="1"/>
</dbReference>
<sequence length="324" mass="37153">MQRPTTTWSVRKPQVAEDQQNGQHYGYIRAFPQLEEFSLSHMDCLEEWNTSYSIGEDGLYELACPKLRRFRIKRCPLLRFKARSPLGKGDLFIDGSDQALLSSWENRGHVHASSAATKKLYVECCEAPLHHWNLLRHLPGLMHLDITGCSDLTCSSTDLLQYISSLETLTVKDCKNGTVGLPETLGELTSLKELKVLNCNGIKTLPESIQQLRFLRLLTINGCPELVQWCKSEENKMKLAHIKQIRLDGCILFTDKILDILFSNNNWMIIFCFSTNDPVVWRHRGNKNYRTMVDFLSHKMMTANMNVIQSNGEKTLSCQEILNR</sequence>
<dbReference type="PANTHER" id="PTHR36766:SF36">
    <property type="entry name" value="AAA+ ATPASE DOMAIN-CONTAINING PROTEIN"/>
    <property type="match status" value="1"/>
</dbReference>
<reference evidence="1" key="1">
    <citation type="submission" date="2020-05" db="EMBL/GenBank/DDBJ databases">
        <title>WGS assembly of Panicum virgatum.</title>
        <authorList>
            <person name="Lovell J.T."/>
            <person name="Jenkins J."/>
            <person name="Shu S."/>
            <person name="Juenger T.E."/>
            <person name="Schmutz J."/>
        </authorList>
    </citation>
    <scope>NUCLEOTIDE SEQUENCE</scope>
    <source>
        <strain evidence="1">AP13</strain>
    </source>
</reference>
<proteinExistence type="predicted"/>
<dbReference type="AlphaFoldDB" id="A0A8T0P8B3"/>
<dbReference type="EMBL" id="CM029052">
    <property type="protein sequence ID" value="KAG2557228.1"/>
    <property type="molecule type" value="Genomic_DNA"/>
</dbReference>